<accession>A0ABZ0TSU4</accession>
<evidence type="ECO:0000313" key="4">
    <source>
        <dbReference type="EMBL" id="WPU96180.1"/>
    </source>
</evidence>
<dbReference type="Proteomes" id="UP001324380">
    <property type="component" value="Chromosome"/>
</dbReference>
<dbReference type="Pfam" id="PF12740">
    <property type="entry name" value="PETase"/>
    <property type="match status" value="1"/>
</dbReference>
<sequence length="341" mass="37272">MKAILLSLCLLICYGAVKAQLKPARKAGFTTRNFADSSRSNWLGNGPRPLRSVIWYPAGDGGREELINDAQQFANPVTAYHDAPIAGISKYPLILISHGAQGNAMQMRWLGYYLASRGFIAVAVNHNGTAEEERRSKNITLTDFCMWERPKDISAVLNKLLADPVFASRIDTGRIGVAGFSLGGATAIWVAGSILNMDALAKSDPNPPPQFQEAINRLTALSKTDPLIISSFRNSADSFRDKRIKAVFALAPAIGQGFTKQSLQSINVPVQITVGDADLIAPKELNAMYYTQNIPTAKKLIILPGERGHYTKPPAGNERPAELQEVSEIAYKFFKEVLKLQ</sequence>
<dbReference type="Gene3D" id="3.40.50.1820">
    <property type="entry name" value="alpha/beta hydrolase"/>
    <property type="match status" value="1"/>
</dbReference>
<dbReference type="GO" id="GO:0016787">
    <property type="term" value="F:hydrolase activity"/>
    <property type="evidence" value="ECO:0007669"/>
    <property type="project" value="UniProtKB-KW"/>
</dbReference>
<evidence type="ECO:0000256" key="1">
    <source>
        <dbReference type="ARBA" id="ARBA00022801"/>
    </source>
</evidence>
<feature type="signal peptide" evidence="2">
    <location>
        <begin position="1"/>
        <end position="19"/>
    </location>
</feature>
<dbReference type="InterPro" id="IPR041127">
    <property type="entry name" value="PET_hydrolase/cutinase-like"/>
</dbReference>
<reference evidence="4 5" key="1">
    <citation type="submission" date="2023-11" db="EMBL/GenBank/DDBJ databases">
        <title>Analysis of the Genomes of Mucilaginibacter gossypii cycad 4 and M. sabulilitoris SNA2: microbes with the potential for plant growth promotion.</title>
        <authorList>
            <person name="Hirsch A.M."/>
            <person name="Humm E."/>
            <person name="Rubbi M."/>
            <person name="Del Vecchio G."/>
            <person name="Ha S.M."/>
            <person name="Pellegrini M."/>
            <person name="Gunsalus R.P."/>
        </authorList>
    </citation>
    <scope>NUCLEOTIDE SEQUENCE [LARGE SCALE GENOMIC DNA]</scope>
    <source>
        <strain evidence="4 5">SNA2</strain>
    </source>
</reference>
<keyword evidence="1 4" id="KW-0378">Hydrolase</keyword>
<organism evidence="4 5">
    <name type="scientific">Mucilaginibacter sabulilitoris</name>
    <dbReference type="NCBI Taxonomy" id="1173583"/>
    <lineage>
        <taxon>Bacteria</taxon>
        <taxon>Pseudomonadati</taxon>
        <taxon>Bacteroidota</taxon>
        <taxon>Sphingobacteriia</taxon>
        <taxon>Sphingobacteriales</taxon>
        <taxon>Sphingobacteriaceae</taxon>
        <taxon>Mucilaginibacter</taxon>
    </lineage>
</organism>
<dbReference type="InterPro" id="IPR029058">
    <property type="entry name" value="AB_hydrolase_fold"/>
</dbReference>
<name>A0ABZ0TSU4_9SPHI</name>
<dbReference type="EMBL" id="CP139558">
    <property type="protein sequence ID" value="WPU96180.1"/>
    <property type="molecule type" value="Genomic_DNA"/>
</dbReference>
<protein>
    <submittedName>
        <fullName evidence="4">Dienelactone hydrolase family protein</fullName>
    </submittedName>
</protein>
<feature type="chain" id="PRO_5046056078" evidence="2">
    <location>
        <begin position="20"/>
        <end position="341"/>
    </location>
</feature>
<keyword evidence="5" id="KW-1185">Reference proteome</keyword>
<evidence type="ECO:0000259" key="3">
    <source>
        <dbReference type="Pfam" id="PF12740"/>
    </source>
</evidence>
<proteinExistence type="predicted"/>
<dbReference type="PANTHER" id="PTHR22946:SF9">
    <property type="entry name" value="POLYKETIDE TRANSFERASE AF380"/>
    <property type="match status" value="1"/>
</dbReference>
<evidence type="ECO:0000256" key="2">
    <source>
        <dbReference type="SAM" id="SignalP"/>
    </source>
</evidence>
<keyword evidence="2" id="KW-0732">Signal</keyword>
<dbReference type="RefSeq" id="WP_321565282.1">
    <property type="nucleotide sequence ID" value="NZ_CP139558.1"/>
</dbReference>
<dbReference type="PANTHER" id="PTHR22946">
    <property type="entry name" value="DIENELACTONE HYDROLASE DOMAIN-CONTAINING PROTEIN-RELATED"/>
    <property type="match status" value="1"/>
</dbReference>
<feature type="domain" description="PET hydrolase/cutinase-like" evidence="3">
    <location>
        <begin position="84"/>
        <end position="205"/>
    </location>
</feature>
<dbReference type="SUPFAM" id="SSF53474">
    <property type="entry name" value="alpha/beta-Hydrolases"/>
    <property type="match status" value="1"/>
</dbReference>
<gene>
    <name evidence="4" type="ORF">SNE25_11690</name>
</gene>
<evidence type="ECO:0000313" key="5">
    <source>
        <dbReference type="Proteomes" id="UP001324380"/>
    </source>
</evidence>
<dbReference type="InterPro" id="IPR050261">
    <property type="entry name" value="FrsA_esterase"/>
</dbReference>